<protein>
    <submittedName>
        <fullName evidence="2">Uncharacterized protein</fullName>
    </submittedName>
</protein>
<dbReference type="EMBL" id="GL833416">
    <property type="protein sequence ID" value="EGB02601.1"/>
    <property type="molecule type" value="Genomic_DNA"/>
</dbReference>
<reference evidence="2 3" key="1">
    <citation type="journal article" date="2011" name="Proc. Natl. Acad. Sci. U.S.A.">
        <title>Niche of harmful alga Aureococcus anophagefferens revealed through ecogenomics.</title>
        <authorList>
            <person name="Gobler C.J."/>
            <person name="Berry D.L."/>
            <person name="Dyhrman S.T."/>
            <person name="Wilhelm S.W."/>
            <person name="Salamov A."/>
            <person name="Lobanov A.V."/>
            <person name="Zhang Y."/>
            <person name="Collier J.L."/>
            <person name="Wurch L.L."/>
            <person name="Kustka A.B."/>
            <person name="Dill B.D."/>
            <person name="Shah M."/>
            <person name="VerBerkmoes N.C."/>
            <person name="Kuo A."/>
            <person name="Terry A."/>
            <person name="Pangilinan J."/>
            <person name="Lindquist E.A."/>
            <person name="Lucas S."/>
            <person name="Paulsen I.T."/>
            <person name="Hattenrath-Lehmann T.K."/>
            <person name="Talmage S.C."/>
            <person name="Walker E.A."/>
            <person name="Koch F."/>
            <person name="Burson A.M."/>
            <person name="Marcoval M.A."/>
            <person name="Tang Y.Z."/>
            <person name="Lecleir G.R."/>
            <person name="Coyne K.J."/>
            <person name="Berg G.M."/>
            <person name="Bertrand E.M."/>
            <person name="Saito M.A."/>
            <person name="Gladyshev V.N."/>
            <person name="Grigoriev I.V."/>
        </authorList>
    </citation>
    <scope>NUCLEOTIDE SEQUENCE [LARGE SCALE GENOMIC DNA]</scope>
    <source>
        <strain evidence="3">CCMP 1984</strain>
    </source>
</reference>
<accession>F0YQK8</accession>
<dbReference type="InParanoid" id="F0YQK8"/>
<dbReference type="KEGG" id="aaf:AURANDRAFT_68729"/>
<proteinExistence type="predicted"/>
<sequence>MAGRASVLTQPASNSAPSKSMVTSPSVKAEAAAVVATAQRERNERIAAQKAGAPVCVVSCAIRLPHAQVDSRWVFKWLTLLTLALSAIVTQCTSLSFCLEDESTERTQYPGHDPMRAFFSAQIRSLRSNDDTAGSPCVSKCLSSATRAAETFEVRALQRHRNLHRQKTLSGGHACGLEHLIGLTYHGENYLIKMMSDLAFLDKSPAAKHYLDGASCMENPFVLPINDRLLEARCLDAVKRMQVEVRCATLSVRAQISPLHGTLRSNQSATMPDLRKWDPAALMNRLHLIPTHTKIGATALDRGLFTEGEPSINGAGTKFSRMGGRYASHLPRSFHSQNSDKPIVSENSSSASQVPEYMFLRRMLKGRIEPKQHVKLKPVVGLPGNPVCGVPISRSPPSAREEFTFDAFKDAAANDTIEDSPTAIIQACNNDQRKARLICEFVGTTTDKQRSLRLSKSLSNEATPRKIYSTDRTSARDLHTNPSTEAKPPEYVNHSAVSDELARERGAKRIQDLIRSLIGRRVSFNVHETKRTRTVDDAMTLFQAHMRGIASRNTSFRDLVAANAGRRRTRVDEAVATALERAIMDEEWDG</sequence>
<dbReference type="Proteomes" id="UP000002729">
    <property type="component" value="Unassembled WGS sequence"/>
</dbReference>
<dbReference type="GeneID" id="20226984"/>
<evidence type="ECO:0000313" key="3">
    <source>
        <dbReference type="Proteomes" id="UP000002729"/>
    </source>
</evidence>
<evidence type="ECO:0000256" key="1">
    <source>
        <dbReference type="SAM" id="MobiDB-lite"/>
    </source>
</evidence>
<dbReference type="OrthoDB" id="66612at2759"/>
<feature type="region of interest" description="Disordered" evidence="1">
    <location>
        <begin position="1"/>
        <end position="24"/>
    </location>
</feature>
<gene>
    <name evidence="2" type="ORF">AURANDRAFT_68729</name>
</gene>
<dbReference type="AlphaFoldDB" id="F0YQK8"/>
<keyword evidence="3" id="KW-1185">Reference proteome</keyword>
<evidence type="ECO:0000313" key="2">
    <source>
        <dbReference type="EMBL" id="EGB02601.1"/>
    </source>
</evidence>
<feature type="compositionally biased region" description="Polar residues" evidence="1">
    <location>
        <begin position="7"/>
        <end position="24"/>
    </location>
</feature>
<feature type="region of interest" description="Disordered" evidence="1">
    <location>
        <begin position="452"/>
        <end position="493"/>
    </location>
</feature>
<dbReference type="RefSeq" id="XP_009042701.1">
    <property type="nucleotide sequence ID" value="XM_009044453.1"/>
</dbReference>
<name>F0YQK8_AURAN</name>
<organism evidence="3">
    <name type="scientific">Aureococcus anophagefferens</name>
    <name type="common">Harmful bloom alga</name>
    <dbReference type="NCBI Taxonomy" id="44056"/>
    <lineage>
        <taxon>Eukaryota</taxon>
        <taxon>Sar</taxon>
        <taxon>Stramenopiles</taxon>
        <taxon>Ochrophyta</taxon>
        <taxon>Pelagophyceae</taxon>
        <taxon>Pelagomonadales</taxon>
        <taxon>Pelagomonadaceae</taxon>
        <taxon>Aureococcus</taxon>
    </lineage>
</organism>